<proteinExistence type="predicted"/>
<dbReference type="SUPFAM" id="SSF55874">
    <property type="entry name" value="ATPase domain of HSP90 chaperone/DNA topoisomerase II/histidine kinase"/>
    <property type="match status" value="1"/>
</dbReference>
<dbReference type="EC" id="2.7.13.3" evidence="2"/>
<sequence length="363" mass="39580">MAELHLLHLEDNPADHELLRRCLQRADFEARLTLVETLEEFAAQIEAGGVDAVLADYHLAGFSCLQAWDWLQARGLELPFVIVSGAIGEATVAEALLRGASDYVDKNRLARLPAALQRALELHATRRAQAQAQAELAESRRRLVDLTEHLQLGLERERADIAREIHDDIGGALAAVKLDLAWLGRHVPQPEAQAHVRAALEMTEHALLASQRLMRNLRPAVLDQGLQPALQWLVHTFAERTGLALRLEGTLRAPVDPQRAMVVYRTAQEALTNVLKHAQAQSVRLELSDLEGVLTLEVSDDGRGASAAELAKLQSFGLLGLRERAQGAGGWIDVVTAPGQGLTLILSLPLAGAQADAKATDWK</sequence>
<feature type="domain" description="Response regulatory" evidence="12">
    <location>
        <begin position="5"/>
        <end position="121"/>
    </location>
</feature>
<dbReference type="Gene3D" id="1.20.5.1930">
    <property type="match status" value="1"/>
</dbReference>
<dbReference type="STRING" id="1458426.SMCB_0251"/>
<dbReference type="GO" id="GO:0000155">
    <property type="term" value="F:phosphorelay sensor kinase activity"/>
    <property type="evidence" value="ECO:0007669"/>
    <property type="project" value="InterPro"/>
</dbReference>
<dbReference type="GO" id="GO:0046983">
    <property type="term" value="F:protein dimerization activity"/>
    <property type="evidence" value="ECO:0007669"/>
    <property type="project" value="InterPro"/>
</dbReference>
<dbReference type="GO" id="GO:0016020">
    <property type="term" value="C:membrane"/>
    <property type="evidence" value="ECO:0007669"/>
    <property type="project" value="InterPro"/>
</dbReference>
<dbReference type="Pfam" id="PF07730">
    <property type="entry name" value="HisKA_3"/>
    <property type="match status" value="1"/>
</dbReference>
<dbReference type="InterPro" id="IPR011712">
    <property type="entry name" value="Sig_transdc_His_kin_sub3_dim/P"/>
</dbReference>
<feature type="modified residue" description="4-aspartylphosphate" evidence="9">
    <location>
        <position position="56"/>
    </location>
</feature>
<dbReference type="InterPro" id="IPR036890">
    <property type="entry name" value="HATPase_C_sf"/>
</dbReference>
<evidence type="ECO:0000259" key="12">
    <source>
        <dbReference type="PROSITE" id="PS50110"/>
    </source>
</evidence>
<organism evidence="13 14">
    <name type="scientific">Serpentinimonas maccroryi</name>
    <dbReference type="NCBI Taxonomy" id="1458426"/>
    <lineage>
        <taxon>Bacteria</taxon>
        <taxon>Pseudomonadati</taxon>
        <taxon>Pseudomonadota</taxon>
        <taxon>Betaproteobacteria</taxon>
        <taxon>Burkholderiales</taxon>
        <taxon>Comamonadaceae</taxon>
        <taxon>Serpentinimonas</taxon>
    </lineage>
</organism>
<evidence type="ECO:0000313" key="13">
    <source>
        <dbReference type="EMBL" id="BAO82479.1"/>
    </source>
</evidence>
<dbReference type="InterPro" id="IPR050482">
    <property type="entry name" value="Sensor_HK_TwoCompSys"/>
</dbReference>
<keyword evidence="14" id="KW-1185">Reference proteome</keyword>
<evidence type="ECO:0000256" key="9">
    <source>
        <dbReference type="PROSITE-ProRule" id="PRU00169"/>
    </source>
</evidence>
<dbReference type="EMBL" id="AP014569">
    <property type="protein sequence ID" value="BAO82479.1"/>
    <property type="molecule type" value="Genomic_DNA"/>
</dbReference>
<evidence type="ECO:0000313" key="14">
    <source>
        <dbReference type="Proteomes" id="UP000066014"/>
    </source>
</evidence>
<keyword evidence="3 9" id="KW-0597">Phosphoprotein</keyword>
<protein>
    <recommendedName>
        <fullName evidence="2">histidine kinase</fullName>
        <ecNumber evidence="2">2.7.13.3</ecNumber>
    </recommendedName>
</protein>
<accession>A0A060NUA0</accession>
<dbReference type="InterPro" id="IPR003594">
    <property type="entry name" value="HATPase_dom"/>
</dbReference>
<keyword evidence="7" id="KW-0067">ATP-binding</keyword>
<dbReference type="PROSITE" id="PS50110">
    <property type="entry name" value="RESPONSE_REGULATORY"/>
    <property type="match status" value="1"/>
</dbReference>
<reference evidence="13 14" key="1">
    <citation type="journal article" date="2014" name="Nat. Commun.">
        <title>Physiological and genomic features of highly alkaliphilic hydrogen-utilizing Betaproteobacteria from a continental serpentinizing site.</title>
        <authorList>
            <person name="Suzuki S."/>
            <person name="Kuenen J.G."/>
            <person name="Schipper K."/>
            <person name="van der Velde S."/>
            <person name="Ishii S."/>
            <person name="Wu A."/>
            <person name="Sorokin D.Y."/>
            <person name="Tenney A."/>
            <person name="Meng X.Y."/>
            <person name="Morrill P.L."/>
            <person name="Kamagata Y."/>
            <person name="Muyzer G."/>
            <person name="Nealson K.H."/>
        </authorList>
    </citation>
    <scope>NUCLEOTIDE SEQUENCE [LARGE SCALE GENOMIC DNA]</scope>
    <source>
        <strain evidence="13 14">B1</strain>
    </source>
</reference>
<evidence type="ECO:0000256" key="6">
    <source>
        <dbReference type="ARBA" id="ARBA00022777"/>
    </source>
</evidence>
<dbReference type="Proteomes" id="UP000066014">
    <property type="component" value="Chromosome"/>
</dbReference>
<keyword evidence="4" id="KW-0808">Transferase</keyword>
<evidence type="ECO:0000256" key="10">
    <source>
        <dbReference type="SAM" id="Coils"/>
    </source>
</evidence>
<evidence type="ECO:0000256" key="7">
    <source>
        <dbReference type="ARBA" id="ARBA00022840"/>
    </source>
</evidence>
<keyword evidence="6 13" id="KW-0418">Kinase</keyword>
<dbReference type="Pfam" id="PF02518">
    <property type="entry name" value="HATPase_c"/>
    <property type="match status" value="1"/>
</dbReference>
<evidence type="ECO:0000256" key="5">
    <source>
        <dbReference type="ARBA" id="ARBA00022741"/>
    </source>
</evidence>
<evidence type="ECO:0000259" key="11">
    <source>
        <dbReference type="PROSITE" id="PS50109"/>
    </source>
</evidence>
<dbReference type="Pfam" id="PF00072">
    <property type="entry name" value="Response_reg"/>
    <property type="match status" value="1"/>
</dbReference>
<evidence type="ECO:0000256" key="4">
    <source>
        <dbReference type="ARBA" id="ARBA00022679"/>
    </source>
</evidence>
<evidence type="ECO:0000256" key="2">
    <source>
        <dbReference type="ARBA" id="ARBA00012438"/>
    </source>
</evidence>
<dbReference type="InterPro" id="IPR005467">
    <property type="entry name" value="His_kinase_dom"/>
</dbReference>
<dbReference type="SMART" id="SM00448">
    <property type="entry name" value="REC"/>
    <property type="match status" value="1"/>
</dbReference>
<dbReference type="Gene3D" id="3.40.50.2300">
    <property type="match status" value="1"/>
</dbReference>
<name>A0A060NUA0_9BURK</name>
<evidence type="ECO:0000256" key="8">
    <source>
        <dbReference type="ARBA" id="ARBA00023012"/>
    </source>
</evidence>
<dbReference type="InterPro" id="IPR001789">
    <property type="entry name" value="Sig_transdc_resp-reg_receiver"/>
</dbReference>
<dbReference type="SUPFAM" id="SSF52172">
    <property type="entry name" value="CheY-like"/>
    <property type="match status" value="1"/>
</dbReference>
<keyword evidence="5" id="KW-0547">Nucleotide-binding</keyword>
<dbReference type="InterPro" id="IPR011006">
    <property type="entry name" value="CheY-like_superfamily"/>
</dbReference>
<feature type="coiled-coil region" evidence="10">
    <location>
        <begin position="122"/>
        <end position="149"/>
    </location>
</feature>
<gene>
    <name evidence="13" type="ORF">SMCB_0251</name>
</gene>
<dbReference type="KEGG" id="cbab:SMCB_0251"/>
<dbReference type="PANTHER" id="PTHR24421">
    <property type="entry name" value="NITRATE/NITRITE SENSOR PROTEIN NARX-RELATED"/>
    <property type="match status" value="1"/>
</dbReference>
<comment type="catalytic activity">
    <reaction evidence="1">
        <text>ATP + protein L-histidine = ADP + protein N-phospho-L-histidine.</text>
        <dbReference type="EC" id="2.7.13.3"/>
    </reaction>
</comment>
<keyword evidence="8" id="KW-0902">Two-component regulatory system</keyword>
<dbReference type="HOGENOM" id="CLU_000445_114_0_4"/>
<keyword evidence="10" id="KW-0175">Coiled coil</keyword>
<evidence type="ECO:0000256" key="3">
    <source>
        <dbReference type="ARBA" id="ARBA00022553"/>
    </source>
</evidence>
<dbReference type="Gene3D" id="3.30.565.10">
    <property type="entry name" value="Histidine kinase-like ATPase, C-terminal domain"/>
    <property type="match status" value="1"/>
</dbReference>
<evidence type="ECO:0000256" key="1">
    <source>
        <dbReference type="ARBA" id="ARBA00000085"/>
    </source>
</evidence>
<dbReference type="CDD" id="cd16917">
    <property type="entry name" value="HATPase_UhpB-NarQ-NarX-like"/>
    <property type="match status" value="1"/>
</dbReference>
<dbReference type="AlphaFoldDB" id="A0A060NUA0"/>
<dbReference type="PANTHER" id="PTHR24421:SF10">
    <property type="entry name" value="NITRATE_NITRITE SENSOR PROTEIN NARQ"/>
    <property type="match status" value="1"/>
</dbReference>
<dbReference type="GO" id="GO:0005524">
    <property type="term" value="F:ATP binding"/>
    <property type="evidence" value="ECO:0007669"/>
    <property type="project" value="UniProtKB-KW"/>
</dbReference>
<dbReference type="RefSeq" id="WP_231851218.1">
    <property type="nucleotide sequence ID" value="NZ_AP014569.1"/>
</dbReference>
<feature type="domain" description="Histidine kinase" evidence="11">
    <location>
        <begin position="263"/>
        <end position="352"/>
    </location>
</feature>
<dbReference type="PROSITE" id="PS50109">
    <property type="entry name" value="HIS_KIN"/>
    <property type="match status" value="1"/>
</dbReference>